<sequence>MKTELKVTGMSCNHCISLVNKAITKLQADAKVTVNLASQQVQVESSLAAEDLIAALDEAGFPATVND</sequence>
<feature type="domain" description="HMA" evidence="2">
    <location>
        <begin position="1"/>
        <end position="64"/>
    </location>
</feature>
<evidence type="ECO:0000259" key="2">
    <source>
        <dbReference type="PROSITE" id="PS50846"/>
    </source>
</evidence>
<dbReference type="InterPro" id="IPR036163">
    <property type="entry name" value="HMA_dom_sf"/>
</dbReference>
<reference evidence="3 4" key="1">
    <citation type="submission" date="2023-07" db="EMBL/GenBank/DDBJ databases">
        <title>Sorghum-associated microbial communities from plants grown in Nebraska, USA.</title>
        <authorList>
            <person name="Schachtman D."/>
        </authorList>
    </citation>
    <scope>NUCLEOTIDE SEQUENCE [LARGE SCALE GENOMIC DNA]</scope>
    <source>
        <strain evidence="3 4">4138</strain>
    </source>
</reference>
<evidence type="ECO:0000313" key="3">
    <source>
        <dbReference type="EMBL" id="MDR7122191.1"/>
    </source>
</evidence>
<organism evidence="3 4">
    <name type="scientific">Rheinheimera soli</name>
    <dbReference type="NCBI Taxonomy" id="443616"/>
    <lineage>
        <taxon>Bacteria</taxon>
        <taxon>Pseudomonadati</taxon>
        <taxon>Pseudomonadota</taxon>
        <taxon>Gammaproteobacteria</taxon>
        <taxon>Chromatiales</taxon>
        <taxon>Chromatiaceae</taxon>
        <taxon>Rheinheimera</taxon>
    </lineage>
</organism>
<dbReference type="PROSITE" id="PS01047">
    <property type="entry name" value="HMA_1"/>
    <property type="match status" value="1"/>
</dbReference>
<dbReference type="InterPro" id="IPR017969">
    <property type="entry name" value="Heavy-metal-associated_CS"/>
</dbReference>
<gene>
    <name evidence="3" type="ORF">J2W69_003149</name>
</gene>
<dbReference type="SUPFAM" id="SSF55008">
    <property type="entry name" value="HMA, heavy metal-associated domain"/>
    <property type="match status" value="1"/>
</dbReference>
<dbReference type="RefSeq" id="WP_310280168.1">
    <property type="nucleotide sequence ID" value="NZ_JAVDWR010000013.1"/>
</dbReference>
<comment type="caution">
    <text evidence="3">The sequence shown here is derived from an EMBL/GenBank/DDBJ whole genome shotgun (WGS) entry which is preliminary data.</text>
</comment>
<dbReference type="InterPro" id="IPR006121">
    <property type="entry name" value="HMA_dom"/>
</dbReference>
<proteinExistence type="predicted"/>
<dbReference type="CDD" id="cd00371">
    <property type="entry name" value="HMA"/>
    <property type="match status" value="1"/>
</dbReference>
<dbReference type="Gene3D" id="3.30.70.100">
    <property type="match status" value="1"/>
</dbReference>
<protein>
    <submittedName>
        <fullName evidence="3">Copper chaperone</fullName>
    </submittedName>
</protein>
<dbReference type="Pfam" id="PF00403">
    <property type="entry name" value="HMA"/>
    <property type="match status" value="1"/>
</dbReference>
<evidence type="ECO:0000256" key="1">
    <source>
        <dbReference type="ARBA" id="ARBA00022723"/>
    </source>
</evidence>
<accession>A0ABU1W2K1</accession>
<dbReference type="PROSITE" id="PS50846">
    <property type="entry name" value="HMA_2"/>
    <property type="match status" value="1"/>
</dbReference>
<evidence type="ECO:0000313" key="4">
    <source>
        <dbReference type="Proteomes" id="UP001257909"/>
    </source>
</evidence>
<keyword evidence="1" id="KW-0479">Metal-binding</keyword>
<dbReference type="EMBL" id="JAVDWR010000013">
    <property type="protein sequence ID" value="MDR7122191.1"/>
    <property type="molecule type" value="Genomic_DNA"/>
</dbReference>
<dbReference type="Proteomes" id="UP001257909">
    <property type="component" value="Unassembled WGS sequence"/>
</dbReference>
<keyword evidence="4" id="KW-1185">Reference proteome</keyword>
<name>A0ABU1W2K1_9GAMM</name>